<name>A0AAD2G853_9STRA</name>
<feature type="compositionally biased region" description="Low complexity" evidence="3">
    <location>
        <begin position="24"/>
        <end position="33"/>
    </location>
</feature>
<feature type="compositionally biased region" description="Low complexity" evidence="3">
    <location>
        <begin position="699"/>
        <end position="712"/>
    </location>
</feature>
<evidence type="ECO:0008006" key="7">
    <source>
        <dbReference type="Google" id="ProtNLM"/>
    </source>
</evidence>
<evidence type="ECO:0000256" key="2">
    <source>
        <dbReference type="ARBA" id="ARBA00022946"/>
    </source>
</evidence>
<reference evidence="5" key="1">
    <citation type="submission" date="2023-08" db="EMBL/GenBank/DDBJ databases">
        <authorList>
            <person name="Audoor S."/>
            <person name="Bilcke G."/>
        </authorList>
    </citation>
    <scope>NUCLEOTIDE SEQUENCE</scope>
</reference>
<feature type="signal peptide" evidence="4">
    <location>
        <begin position="1"/>
        <end position="27"/>
    </location>
</feature>
<dbReference type="EMBL" id="CAKOGP040002214">
    <property type="protein sequence ID" value="CAJ1965674.1"/>
    <property type="molecule type" value="Genomic_DNA"/>
</dbReference>
<feature type="chain" id="PRO_5042157575" description="mTERF domain-containing protein, mitochondrial" evidence="4">
    <location>
        <begin position="28"/>
        <end position="712"/>
    </location>
</feature>
<comment type="caution">
    <text evidence="5">The sequence shown here is derived from an EMBL/GenBank/DDBJ whole genome shotgun (WGS) entry which is preliminary data.</text>
</comment>
<keyword evidence="6" id="KW-1185">Reference proteome</keyword>
<keyword evidence="4" id="KW-0732">Signal</keyword>
<evidence type="ECO:0000256" key="4">
    <source>
        <dbReference type="SAM" id="SignalP"/>
    </source>
</evidence>
<dbReference type="Gene3D" id="1.25.70.10">
    <property type="entry name" value="Transcription termination factor 3, mitochondrial"/>
    <property type="match status" value="2"/>
</dbReference>
<evidence type="ECO:0000313" key="5">
    <source>
        <dbReference type="EMBL" id="CAJ1965674.1"/>
    </source>
</evidence>
<accession>A0AAD2G853</accession>
<feature type="region of interest" description="Disordered" evidence="3">
    <location>
        <begin position="114"/>
        <end position="147"/>
    </location>
</feature>
<dbReference type="PANTHER" id="PTHR13068:SF151">
    <property type="entry name" value="TRANSCRIPTION TERMINATION FACTOR MTERF9, CHLOROPLASTIC"/>
    <property type="match status" value="1"/>
</dbReference>
<proteinExistence type="inferred from homology"/>
<feature type="compositionally biased region" description="Low complexity" evidence="3">
    <location>
        <begin position="43"/>
        <end position="73"/>
    </location>
</feature>
<dbReference type="GO" id="GO:0003676">
    <property type="term" value="F:nucleic acid binding"/>
    <property type="evidence" value="ECO:0007669"/>
    <property type="project" value="InterPro"/>
</dbReference>
<dbReference type="AlphaFoldDB" id="A0AAD2G853"/>
<evidence type="ECO:0000256" key="1">
    <source>
        <dbReference type="ARBA" id="ARBA00007692"/>
    </source>
</evidence>
<protein>
    <recommendedName>
        <fullName evidence="7">mTERF domain-containing protein, mitochondrial</fullName>
    </recommendedName>
</protein>
<keyword evidence="2" id="KW-0809">Transit peptide</keyword>
<feature type="region of interest" description="Disordered" evidence="3">
    <location>
        <begin position="668"/>
        <end position="712"/>
    </location>
</feature>
<dbReference type="PANTHER" id="PTHR13068">
    <property type="entry name" value="CGI-12 PROTEIN-RELATED"/>
    <property type="match status" value="1"/>
</dbReference>
<evidence type="ECO:0000256" key="3">
    <source>
        <dbReference type="SAM" id="MobiDB-lite"/>
    </source>
</evidence>
<feature type="region of interest" description="Disordered" evidence="3">
    <location>
        <begin position="24"/>
        <end position="78"/>
    </location>
</feature>
<dbReference type="SMART" id="SM00733">
    <property type="entry name" value="Mterf"/>
    <property type="match status" value="6"/>
</dbReference>
<dbReference type="Pfam" id="PF02536">
    <property type="entry name" value="mTERF"/>
    <property type="match status" value="1"/>
</dbReference>
<organism evidence="5 6">
    <name type="scientific">Cylindrotheca closterium</name>
    <dbReference type="NCBI Taxonomy" id="2856"/>
    <lineage>
        <taxon>Eukaryota</taxon>
        <taxon>Sar</taxon>
        <taxon>Stramenopiles</taxon>
        <taxon>Ochrophyta</taxon>
        <taxon>Bacillariophyta</taxon>
        <taxon>Bacillariophyceae</taxon>
        <taxon>Bacillariophycidae</taxon>
        <taxon>Bacillariales</taxon>
        <taxon>Bacillariaceae</taxon>
        <taxon>Cylindrotheca</taxon>
    </lineage>
</organism>
<comment type="similarity">
    <text evidence="1">Belongs to the mTERF family.</text>
</comment>
<gene>
    <name evidence="5" type="ORF">CYCCA115_LOCUS21267</name>
</gene>
<dbReference type="Proteomes" id="UP001295423">
    <property type="component" value="Unassembled WGS sequence"/>
</dbReference>
<dbReference type="InterPro" id="IPR003690">
    <property type="entry name" value="MTERF"/>
</dbReference>
<dbReference type="InterPro" id="IPR038538">
    <property type="entry name" value="MTERF_sf"/>
</dbReference>
<evidence type="ECO:0000313" key="6">
    <source>
        <dbReference type="Proteomes" id="UP001295423"/>
    </source>
</evidence>
<sequence length="712" mass="79924">MTTLRSRRRRMNVVLALLLTSTYTSSALSPSSESPKRSRRISESSTSISQPTSSRLSSTAAAAQDGEGQAGRQSSRYVAPSAPLVDSALLRFVSAEKKKREAISTSLEKASLSSIYGGADEDDLGPPATAMPEETGDENAVASAELPSNSVEEPWMAQYNRNRIARVLESLGVEKELSMQAGDKVQEYILIRMTRRRVRAFLKERASRWSASYNNNENTENNNNNASTTAWNEVRIPSIEPVRLNYGFDDVLEVFQEYGFTGNDVCSILTHSPSLALMMPRPSFADESEALEGGTLCQSLDRAFRGTLMKTLGLRKYDARKVLRDCPGLLTAKGSKQAEQIVSMMAALGVSNSAIARDKAGLPSLLSRSPSDMFRLISFLSSGQIRMKPNAIGPLLRKRSSLELLDLVAPVTGSVQGKTRDEQRKMTDEVYRKMSETVRLIKDEIGTRDMGKVISAFPPVLLLDAEEQILPVTDFLMDYLEIDREEIASVMQLYPVLLSKNVDEMRWTVAYVLSLGVDRDDIGSIFRAFPSLLTTDVEESMEPVVDYLHSIGVTNIGAFVTKLPPVLTYSVEKDLKPKWNYFQRVSLKPSFELEEFPAYFSYPLDRRIKTRYDYLAFKGISKQLIPVAKVLRFGDVDFANTVARDDDGGEEFREFCERHWKGQAIPVRKQRPKPNARRTGFSKEELRRRKKKQLEKVQKQQQQQQEESSSQQ</sequence>